<dbReference type="PANTHER" id="PTHR30189">
    <property type="entry name" value="LPS-ASSEMBLY PROTEIN"/>
    <property type="match status" value="1"/>
</dbReference>
<protein>
    <submittedName>
        <fullName evidence="2">LPS-assembly protein LptD</fullName>
    </submittedName>
</protein>
<dbReference type="AlphaFoldDB" id="A0A3S4XRK2"/>
<name>A0A3S4XRK2_9PAST</name>
<organism evidence="2 3">
    <name type="scientific">Rodentibacter pneumotropicus</name>
    <dbReference type="NCBI Taxonomy" id="758"/>
    <lineage>
        <taxon>Bacteria</taxon>
        <taxon>Pseudomonadati</taxon>
        <taxon>Pseudomonadota</taxon>
        <taxon>Gammaproteobacteria</taxon>
        <taxon>Pasteurellales</taxon>
        <taxon>Pasteurellaceae</taxon>
        <taxon>Rodentibacter</taxon>
    </lineage>
</organism>
<evidence type="ECO:0000313" key="2">
    <source>
        <dbReference type="EMBL" id="VEH65217.1"/>
    </source>
</evidence>
<dbReference type="GO" id="GO:1990351">
    <property type="term" value="C:transporter complex"/>
    <property type="evidence" value="ECO:0007669"/>
    <property type="project" value="TreeGrafter"/>
</dbReference>
<sequence>MDLQTVLARDTTFLKDYTQTFEPRVQYLYRPYRNQSNIGSSRTSDYLGYGYDSSLVQQDYYSLFRDRRYSGLDRIASANQITLGGTTRFYDRHSTERFNFSAGQTYYLTDSKIDSNPANSTQRSSSSWALESNWKINDNWNWHGSYQYDTQLKKTSLANTSIEYNPERNNLIQLNYRYASQAYIDQNLGRSANAYNQDIKQLGLVAAWEVTDNWAVVGKYYQDLALKKPVEQYLGVQYNSCCWAVGVGARRYVTSRQNQGQDEVLYDNSIGVTFELRGLGNNDHQSGIQDMLEKGKLPYIRAYSL</sequence>
<dbReference type="Pfam" id="PF04453">
    <property type="entry name" value="LptD"/>
    <property type="match status" value="1"/>
</dbReference>
<gene>
    <name evidence="2" type="primary">lptD_2</name>
    <name evidence="2" type="ORF">NCTC8284_00352</name>
</gene>
<dbReference type="InterPro" id="IPR007543">
    <property type="entry name" value="LptD_C"/>
</dbReference>
<dbReference type="EMBL" id="LR134405">
    <property type="protein sequence ID" value="VEH65217.1"/>
    <property type="molecule type" value="Genomic_DNA"/>
</dbReference>
<feature type="domain" description="LptD C-terminal" evidence="1">
    <location>
        <begin position="1"/>
        <end position="214"/>
    </location>
</feature>
<reference evidence="2 3" key="1">
    <citation type="submission" date="2018-12" db="EMBL/GenBank/DDBJ databases">
        <authorList>
            <consortium name="Pathogen Informatics"/>
        </authorList>
    </citation>
    <scope>NUCLEOTIDE SEQUENCE [LARGE SCALE GENOMIC DNA]</scope>
    <source>
        <strain evidence="2 3">NCTC8284</strain>
    </source>
</reference>
<dbReference type="KEGG" id="rpne:NCTC8284_00352"/>
<accession>A0A3S4XRK2</accession>
<evidence type="ECO:0000313" key="3">
    <source>
        <dbReference type="Proteomes" id="UP000278733"/>
    </source>
</evidence>
<dbReference type="Proteomes" id="UP000278733">
    <property type="component" value="Chromosome"/>
</dbReference>
<dbReference type="InterPro" id="IPR050218">
    <property type="entry name" value="LptD"/>
</dbReference>
<evidence type="ECO:0000259" key="1">
    <source>
        <dbReference type="Pfam" id="PF04453"/>
    </source>
</evidence>
<proteinExistence type="predicted"/>
<dbReference type="PANTHER" id="PTHR30189:SF1">
    <property type="entry name" value="LPS-ASSEMBLY PROTEIN LPTD"/>
    <property type="match status" value="1"/>
</dbReference>
<dbReference type="GO" id="GO:0009279">
    <property type="term" value="C:cell outer membrane"/>
    <property type="evidence" value="ECO:0007669"/>
    <property type="project" value="TreeGrafter"/>
</dbReference>
<dbReference type="GO" id="GO:0061024">
    <property type="term" value="P:membrane organization"/>
    <property type="evidence" value="ECO:0007669"/>
    <property type="project" value="InterPro"/>
</dbReference>